<keyword evidence="2" id="KW-1185">Reference proteome</keyword>
<dbReference type="Pfam" id="PF08011">
    <property type="entry name" value="PDDEXK_9"/>
    <property type="match status" value="1"/>
</dbReference>
<gene>
    <name evidence="1" type="ORF">AAAU51_08510</name>
</gene>
<dbReference type="EMBL" id="JBBNIN010000011">
    <property type="protein sequence ID" value="MEQ2711212.1"/>
    <property type="molecule type" value="Genomic_DNA"/>
</dbReference>
<dbReference type="Proteomes" id="UP001482154">
    <property type="component" value="Unassembled WGS sequence"/>
</dbReference>
<organism evidence="1 2">
    <name type="scientific">Anaerostipes amylophilus</name>
    <dbReference type="NCBI Taxonomy" id="2981779"/>
    <lineage>
        <taxon>Bacteria</taxon>
        <taxon>Bacillati</taxon>
        <taxon>Bacillota</taxon>
        <taxon>Clostridia</taxon>
        <taxon>Lachnospirales</taxon>
        <taxon>Lachnospiraceae</taxon>
        <taxon>Anaerostipes</taxon>
    </lineage>
</organism>
<proteinExistence type="predicted"/>
<name>A0ABV1IY27_9FIRM</name>
<sequence>MEKNKLLRKTISYHDYKEDFYPFLAGIFAGAGYMVESNKEHGEGRSDVVVYDSIDGRVVIFEAKYSKTIDAMDQDCQAAIKQIDQRMYAKEYEDSCDEVICYGISFYKKRCTILKK</sequence>
<protein>
    <submittedName>
        <fullName evidence="1">PD-(D/E)XK nuclease domain-containing protein</fullName>
    </submittedName>
</protein>
<dbReference type="InterPro" id="IPR012547">
    <property type="entry name" value="PDDEXK_9"/>
</dbReference>
<reference evidence="1 2" key="1">
    <citation type="submission" date="2024-04" db="EMBL/GenBank/DDBJ databases">
        <title>Human intestinal bacterial collection.</title>
        <authorList>
            <person name="Pauvert C."/>
            <person name="Hitch T.C.A."/>
            <person name="Clavel T."/>
        </authorList>
    </citation>
    <scope>NUCLEOTIDE SEQUENCE [LARGE SCALE GENOMIC DNA]</scope>
    <source>
        <strain evidence="1 2">CLA-AA-H249</strain>
    </source>
</reference>
<dbReference type="RefSeq" id="WP_055197234.1">
    <property type="nucleotide sequence ID" value="NZ_JAOQJG010000004.1"/>
</dbReference>
<evidence type="ECO:0000313" key="1">
    <source>
        <dbReference type="EMBL" id="MEQ2711212.1"/>
    </source>
</evidence>
<evidence type="ECO:0000313" key="2">
    <source>
        <dbReference type="Proteomes" id="UP001482154"/>
    </source>
</evidence>
<comment type="caution">
    <text evidence="1">The sequence shown here is derived from an EMBL/GenBank/DDBJ whole genome shotgun (WGS) entry which is preliminary data.</text>
</comment>
<accession>A0ABV1IY27</accession>